<dbReference type="InterPro" id="IPR036388">
    <property type="entry name" value="WH-like_DNA-bd_sf"/>
</dbReference>
<evidence type="ECO:0000259" key="4">
    <source>
        <dbReference type="PROSITE" id="PS50043"/>
    </source>
</evidence>
<dbReference type="InterPro" id="IPR005143">
    <property type="entry name" value="TF_LuxR_autoind-bd_dom"/>
</dbReference>
<dbReference type="GO" id="GO:0006355">
    <property type="term" value="P:regulation of DNA-templated transcription"/>
    <property type="evidence" value="ECO:0007669"/>
    <property type="project" value="InterPro"/>
</dbReference>
<evidence type="ECO:0000256" key="1">
    <source>
        <dbReference type="ARBA" id="ARBA00023015"/>
    </source>
</evidence>
<organism evidence="5 6">
    <name type="scientific">Pseudohoeflea suaedae</name>
    <dbReference type="NCBI Taxonomy" id="877384"/>
    <lineage>
        <taxon>Bacteria</taxon>
        <taxon>Pseudomonadati</taxon>
        <taxon>Pseudomonadota</taxon>
        <taxon>Alphaproteobacteria</taxon>
        <taxon>Hyphomicrobiales</taxon>
        <taxon>Rhizobiaceae</taxon>
        <taxon>Pseudohoeflea</taxon>
    </lineage>
</organism>
<dbReference type="InterPro" id="IPR000792">
    <property type="entry name" value="Tscrpt_reg_LuxR_C"/>
</dbReference>
<dbReference type="SMART" id="SM00421">
    <property type="entry name" value="HTH_LUXR"/>
    <property type="match status" value="1"/>
</dbReference>
<evidence type="ECO:0000313" key="6">
    <source>
        <dbReference type="Proteomes" id="UP000295131"/>
    </source>
</evidence>
<dbReference type="Proteomes" id="UP000295131">
    <property type="component" value="Unassembled WGS sequence"/>
</dbReference>
<dbReference type="SUPFAM" id="SSF46894">
    <property type="entry name" value="C-terminal effector domain of the bipartite response regulators"/>
    <property type="match status" value="1"/>
</dbReference>
<comment type="caution">
    <text evidence="5">The sequence shown here is derived from an EMBL/GenBank/DDBJ whole genome shotgun (WGS) entry which is preliminary data.</text>
</comment>
<dbReference type="PROSITE" id="PS50043">
    <property type="entry name" value="HTH_LUXR_2"/>
    <property type="match status" value="1"/>
</dbReference>
<dbReference type="RefSeq" id="WP_133285222.1">
    <property type="nucleotide sequence ID" value="NZ_SMSI01000003.1"/>
</dbReference>
<dbReference type="Gene3D" id="1.10.10.10">
    <property type="entry name" value="Winged helix-like DNA-binding domain superfamily/Winged helix DNA-binding domain"/>
    <property type="match status" value="1"/>
</dbReference>
<evidence type="ECO:0000256" key="2">
    <source>
        <dbReference type="ARBA" id="ARBA00023125"/>
    </source>
</evidence>
<dbReference type="PANTHER" id="PTHR44688">
    <property type="entry name" value="DNA-BINDING TRANSCRIPTIONAL ACTIVATOR DEVR_DOSR"/>
    <property type="match status" value="1"/>
</dbReference>
<keyword evidence="3" id="KW-0804">Transcription</keyword>
<dbReference type="EMBL" id="SMSI01000003">
    <property type="protein sequence ID" value="TDH34937.1"/>
    <property type="molecule type" value="Genomic_DNA"/>
</dbReference>
<proteinExistence type="predicted"/>
<dbReference type="GO" id="GO:0003677">
    <property type="term" value="F:DNA binding"/>
    <property type="evidence" value="ECO:0007669"/>
    <property type="project" value="UniProtKB-KW"/>
</dbReference>
<keyword evidence="6" id="KW-1185">Reference proteome</keyword>
<dbReference type="CDD" id="cd06170">
    <property type="entry name" value="LuxR_C_like"/>
    <property type="match status" value="1"/>
</dbReference>
<reference evidence="5 6" key="1">
    <citation type="journal article" date="2013" name="Int. J. Syst. Evol. Microbiol.">
        <title>Hoeflea suaedae sp. nov., an endophytic bacterium isolated from the root of the halophyte Suaeda maritima.</title>
        <authorList>
            <person name="Chung E.J."/>
            <person name="Park J.A."/>
            <person name="Pramanik P."/>
            <person name="Bibi F."/>
            <person name="Jeon C.O."/>
            <person name="Chung Y.R."/>
        </authorList>
    </citation>
    <scope>NUCLEOTIDE SEQUENCE [LARGE SCALE GENOMIC DNA]</scope>
    <source>
        <strain evidence="5 6">YC6898</strain>
    </source>
</reference>
<dbReference type="Pfam" id="PF03472">
    <property type="entry name" value="Autoind_bind"/>
    <property type="match status" value="1"/>
</dbReference>
<dbReference type="OrthoDB" id="3170288at2"/>
<keyword evidence="1" id="KW-0805">Transcription regulation</keyword>
<dbReference type="Pfam" id="PF00196">
    <property type="entry name" value="GerE"/>
    <property type="match status" value="1"/>
</dbReference>
<evidence type="ECO:0000256" key="3">
    <source>
        <dbReference type="ARBA" id="ARBA00023163"/>
    </source>
</evidence>
<name>A0A4R5PI89_9HYPH</name>
<dbReference type="InterPro" id="IPR036693">
    <property type="entry name" value="TF_LuxR_autoind-bd_dom_sf"/>
</dbReference>
<accession>A0A4R5PI89</accession>
<dbReference type="SUPFAM" id="SSF75516">
    <property type="entry name" value="Pheromone-binding domain of LuxR-like quorum-sensing transcription factors"/>
    <property type="match status" value="1"/>
</dbReference>
<dbReference type="Gene3D" id="3.30.450.80">
    <property type="entry name" value="Transcription factor LuxR-like, autoinducer-binding domain"/>
    <property type="match status" value="1"/>
</dbReference>
<evidence type="ECO:0000313" key="5">
    <source>
        <dbReference type="EMBL" id="TDH34937.1"/>
    </source>
</evidence>
<dbReference type="PRINTS" id="PR00038">
    <property type="entry name" value="HTHLUXR"/>
</dbReference>
<feature type="domain" description="HTH luxR-type" evidence="4">
    <location>
        <begin position="184"/>
        <end position="249"/>
    </location>
</feature>
<dbReference type="PANTHER" id="PTHR44688:SF16">
    <property type="entry name" value="DNA-BINDING TRANSCRIPTIONAL ACTIVATOR DEVR_DOSR"/>
    <property type="match status" value="1"/>
</dbReference>
<dbReference type="PROSITE" id="PS00622">
    <property type="entry name" value="HTH_LUXR_1"/>
    <property type="match status" value="1"/>
</dbReference>
<dbReference type="AlphaFoldDB" id="A0A4R5PI89"/>
<keyword evidence="2" id="KW-0238">DNA-binding</keyword>
<dbReference type="InterPro" id="IPR016032">
    <property type="entry name" value="Sig_transdc_resp-reg_C-effctor"/>
</dbReference>
<gene>
    <name evidence="5" type="ORF">E2A64_14500</name>
</gene>
<sequence length="261" mass="29968">MDQLHAIAERMTSWQTLDDLIDDTFDTMRHMGFEALIYDYTPLPCDMNGRLEIPTLLKLRNVTDDMHDYWCEREYFRIDPVQRLATQTSVPFFWNYDPDVETKISEFLTDDTKPVCDFLREHDMRAGVTVPVHMPRGDYATVTGVRFGARKDFQADATRVLADFNLLAHLFHEAAYGMFDETVLNSSGVRLTDRERECLAYSSHGLSAKEISRIIDRSVPTVVMHLNSAARKLNAKNRTQAVVRATQCRLLDPLPGFSPNQ</sequence>
<protein>
    <submittedName>
        <fullName evidence="5">LuxR family transcriptional regulator</fullName>
    </submittedName>
</protein>